<dbReference type="EMBL" id="QVTD01000003">
    <property type="protein sequence ID" value="RFU64697.1"/>
    <property type="molecule type" value="Genomic_DNA"/>
</dbReference>
<name>A0A372LEN0_9BACI</name>
<comment type="caution">
    <text evidence="1">The sequence shown here is derived from an EMBL/GenBank/DDBJ whole genome shotgun (WGS) entry which is preliminary data.</text>
</comment>
<reference evidence="1 2" key="1">
    <citation type="submission" date="2018-08" db="EMBL/GenBank/DDBJ databases">
        <title>Bacillus chawlae sp. nov., Bacillus glennii sp. nov., and Bacillus saganii sp. nov. Isolated from the Vehicle Assembly Building at Kennedy Space Center where the Viking Spacecraft were Assembled.</title>
        <authorList>
            <person name="Seuylemezian A."/>
            <person name="Vaishampayan P."/>
        </authorList>
    </citation>
    <scope>NUCLEOTIDE SEQUENCE [LARGE SCALE GENOMIC DNA]</scope>
    <source>
        <strain evidence="1 2">V44-8</strain>
    </source>
</reference>
<sequence>MTSVLLNIGYAPYRKWKLMDVTVISAYTIVVVGKGKSNSPEQKGGRVVNKELFKLLTNILRDIDRIKSYLIQTITTRNEGINLQATERIIKRLESIAQEADNELIDTLIRIEKNFDIEQAKYRISKAESQVRNQPKD</sequence>
<proteinExistence type="predicted"/>
<accession>A0A372LEN0</accession>
<evidence type="ECO:0000313" key="1">
    <source>
        <dbReference type="EMBL" id="RFU64697.1"/>
    </source>
</evidence>
<gene>
    <name evidence="1" type="ORF">D0466_01860</name>
</gene>
<evidence type="ECO:0000313" key="2">
    <source>
        <dbReference type="Proteomes" id="UP000262939"/>
    </source>
</evidence>
<dbReference type="Proteomes" id="UP000262939">
    <property type="component" value="Unassembled WGS sequence"/>
</dbReference>
<organism evidence="1 2">
    <name type="scientific">Peribacillus glennii</name>
    <dbReference type="NCBI Taxonomy" id="2303991"/>
    <lineage>
        <taxon>Bacteria</taxon>
        <taxon>Bacillati</taxon>
        <taxon>Bacillota</taxon>
        <taxon>Bacilli</taxon>
        <taxon>Bacillales</taxon>
        <taxon>Bacillaceae</taxon>
        <taxon>Peribacillus</taxon>
    </lineage>
</organism>
<dbReference type="AlphaFoldDB" id="A0A372LEN0"/>
<protein>
    <submittedName>
        <fullName evidence="1">Uncharacterized protein</fullName>
    </submittedName>
</protein>
<keyword evidence="2" id="KW-1185">Reference proteome</keyword>